<keyword evidence="2" id="KW-1185">Reference proteome</keyword>
<evidence type="ECO:0000313" key="1">
    <source>
        <dbReference type="EMBL" id="MBF8149689.1"/>
    </source>
</evidence>
<accession>A0ABS0EGW9</accession>
<dbReference type="EMBL" id="JADOET010000004">
    <property type="protein sequence ID" value="MBF8149689.1"/>
    <property type="molecule type" value="Genomic_DNA"/>
</dbReference>
<organism evidence="1 2">
    <name type="scientific">Winogradskyella marina</name>
    <dbReference type="NCBI Taxonomy" id="2785530"/>
    <lineage>
        <taxon>Bacteria</taxon>
        <taxon>Pseudomonadati</taxon>
        <taxon>Bacteroidota</taxon>
        <taxon>Flavobacteriia</taxon>
        <taxon>Flavobacteriales</taxon>
        <taxon>Flavobacteriaceae</taxon>
        <taxon>Winogradskyella</taxon>
    </lineage>
</organism>
<protein>
    <recommendedName>
        <fullName evidence="3">DUF3997 domain-containing protein</fullName>
    </recommendedName>
</protein>
<gene>
    <name evidence="1" type="ORF">ITJ86_07245</name>
</gene>
<dbReference type="RefSeq" id="WP_195870960.1">
    <property type="nucleotide sequence ID" value="NZ_JADOET010000004.1"/>
</dbReference>
<reference evidence="1 2" key="1">
    <citation type="submission" date="2020-11" db="EMBL/GenBank/DDBJ databases">
        <title>Winogradskyella marina sp. nov., isolated from marine sediment.</title>
        <authorList>
            <person name="Bo J."/>
            <person name="Wang S."/>
            <person name="Song X."/>
            <person name="Du Z."/>
        </authorList>
    </citation>
    <scope>NUCLEOTIDE SEQUENCE [LARGE SCALE GENOMIC DNA]</scope>
    <source>
        <strain evidence="1 2">F6397</strain>
    </source>
</reference>
<evidence type="ECO:0000313" key="2">
    <source>
        <dbReference type="Proteomes" id="UP000611215"/>
    </source>
</evidence>
<proteinExistence type="predicted"/>
<dbReference type="Proteomes" id="UP000611215">
    <property type="component" value="Unassembled WGS sequence"/>
</dbReference>
<sequence length="134" mass="15526">MNKFSLIFFISILFFNCKNEQSEYESYTSIGEIEHASFTFCAIVPSEVDYSYRVGEWIFKSTNSYKLAKGKYGISVVNIDSIGGCNYEIITNTISLKEWVFWNEKGEIIEPTKRMINLVQPNQMNSVNPFEQNQ</sequence>
<name>A0ABS0EGW9_9FLAO</name>
<comment type="caution">
    <text evidence="1">The sequence shown here is derived from an EMBL/GenBank/DDBJ whole genome shotgun (WGS) entry which is preliminary data.</text>
</comment>
<evidence type="ECO:0008006" key="3">
    <source>
        <dbReference type="Google" id="ProtNLM"/>
    </source>
</evidence>